<evidence type="ECO:0000313" key="1">
    <source>
        <dbReference type="EMBL" id="KAF4314698.1"/>
    </source>
</evidence>
<name>A0A8J4RZX2_9STRA</name>
<sequence>MINKTLVLVEVMLDKRVDEVKQQHPILFRKKKPRPAWHRISSRNLQPGTALALDVFQFKFANVYNYLTTL</sequence>
<reference evidence="1" key="2">
    <citation type="submission" date="2020-02" db="EMBL/GenBank/DDBJ databases">
        <authorList>
            <person name="Studholme D.J."/>
        </authorList>
    </citation>
    <scope>NUCLEOTIDE SEQUENCE</scope>
    <source>
        <strain evidence="1">00238/432</strain>
    </source>
</reference>
<evidence type="ECO:0000313" key="2">
    <source>
        <dbReference type="Proteomes" id="UP000702964"/>
    </source>
</evidence>
<dbReference type="EMBL" id="AOFI03001606">
    <property type="protein sequence ID" value="KAF4314698.1"/>
    <property type="molecule type" value="Genomic_DNA"/>
</dbReference>
<accession>A0A8J4RZX2</accession>
<organism evidence="1 2">
    <name type="scientific">Phytophthora kernoviae 00238/432</name>
    <dbReference type="NCBI Taxonomy" id="1284355"/>
    <lineage>
        <taxon>Eukaryota</taxon>
        <taxon>Sar</taxon>
        <taxon>Stramenopiles</taxon>
        <taxon>Oomycota</taxon>
        <taxon>Peronosporomycetes</taxon>
        <taxon>Peronosporales</taxon>
        <taxon>Peronosporaceae</taxon>
        <taxon>Phytophthora</taxon>
    </lineage>
</organism>
<proteinExistence type="predicted"/>
<gene>
    <name evidence="1" type="ORF">G195_011624</name>
</gene>
<feature type="non-terminal residue" evidence="1">
    <location>
        <position position="1"/>
    </location>
</feature>
<dbReference type="Proteomes" id="UP000702964">
    <property type="component" value="Unassembled WGS sequence"/>
</dbReference>
<dbReference type="AlphaFoldDB" id="A0A8J4RZX2"/>
<comment type="caution">
    <text evidence="1">The sequence shown here is derived from an EMBL/GenBank/DDBJ whole genome shotgun (WGS) entry which is preliminary data.</text>
</comment>
<reference evidence="1" key="1">
    <citation type="journal article" date="2015" name="Genom Data">
        <title>Draft genome sequences of Phytophthora kernoviae and Phytophthora ramorum lineage EU2 from Scotland.</title>
        <authorList>
            <person name="Sambles C."/>
            <person name="Schlenzig A."/>
            <person name="O'Neill P."/>
            <person name="Grant M."/>
            <person name="Studholme D.J."/>
        </authorList>
    </citation>
    <scope>NUCLEOTIDE SEQUENCE</scope>
    <source>
        <strain evidence="1">00238/432</strain>
    </source>
</reference>
<protein>
    <submittedName>
        <fullName evidence="1">Uncharacterized protein</fullName>
    </submittedName>
</protein>